<proteinExistence type="predicted"/>
<keyword evidence="1" id="KW-1133">Transmembrane helix</keyword>
<evidence type="ECO:0000313" key="3">
    <source>
        <dbReference type="Proteomes" id="UP000243459"/>
    </source>
</evidence>
<dbReference type="Proteomes" id="UP000243459">
    <property type="component" value="Chromosome 7"/>
</dbReference>
<accession>A0A5P1EGZ7</accession>
<organism evidence="2 3">
    <name type="scientific">Asparagus officinalis</name>
    <name type="common">Garden asparagus</name>
    <dbReference type="NCBI Taxonomy" id="4686"/>
    <lineage>
        <taxon>Eukaryota</taxon>
        <taxon>Viridiplantae</taxon>
        <taxon>Streptophyta</taxon>
        <taxon>Embryophyta</taxon>
        <taxon>Tracheophyta</taxon>
        <taxon>Spermatophyta</taxon>
        <taxon>Magnoliopsida</taxon>
        <taxon>Liliopsida</taxon>
        <taxon>Asparagales</taxon>
        <taxon>Asparagaceae</taxon>
        <taxon>Asparagoideae</taxon>
        <taxon>Asparagus</taxon>
    </lineage>
</organism>
<reference evidence="3" key="1">
    <citation type="journal article" date="2017" name="Nat. Commun.">
        <title>The asparagus genome sheds light on the origin and evolution of a young Y chromosome.</title>
        <authorList>
            <person name="Harkess A."/>
            <person name="Zhou J."/>
            <person name="Xu C."/>
            <person name="Bowers J.E."/>
            <person name="Van der Hulst R."/>
            <person name="Ayyampalayam S."/>
            <person name="Mercati F."/>
            <person name="Riccardi P."/>
            <person name="McKain M.R."/>
            <person name="Kakrana A."/>
            <person name="Tang H."/>
            <person name="Ray J."/>
            <person name="Groenendijk J."/>
            <person name="Arikit S."/>
            <person name="Mathioni S.M."/>
            <person name="Nakano M."/>
            <person name="Shan H."/>
            <person name="Telgmann-Rauber A."/>
            <person name="Kanno A."/>
            <person name="Yue Z."/>
            <person name="Chen H."/>
            <person name="Li W."/>
            <person name="Chen Y."/>
            <person name="Xu X."/>
            <person name="Zhang Y."/>
            <person name="Luo S."/>
            <person name="Chen H."/>
            <person name="Gao J."/>
            <person name="Mao Z."/>
            <person name="Pires J.C."/>
            <person name="Luo M."/>
            <person name="Kudrna D."/>
            <person name="Wing R.A."/>
            <person name="Meyers B.C."/>
            <person name="Yi K."/>
            <person name="Kong H."/>
            <person name="Lavrijsen P."/>
            <person name="Sunseri F."/>
            <person name="Falavigna A."/>
            <person name="Ye Y."/>
            <person name="Leebens-Mack J.H."/>
            <person name="Chen G."/>
        </authorList>
    </citation>
    <scope>NUCLEOTIDE SEQUENCE [LARGE SCALE GENOMIC DNA]</scope>
    <source>
        <strain evidence="3">cv. DH0086</strain>
    </source>
</reference>
<feature type="transmembrane region" description="Helical" evidence="1">
    <location>
        <begin position="77"/>
        <end position="96"/>
    </location>
</feature>
<evidence type="ECO:0000256" key="1">
    <source>
        <dbReference type="SAM" id="Phobius"/>
    </source>
</evidence>
<dbReference type="Gramene" id="ONK65114">
    <property type="protein sequence ID" value="ONK65114"/>
    <property type="gene ID" value="A4U43_C07F33820"/>
</dbReference>
<sequence length="176" mass="18646">MHPFRSRLWSVFLQGIEEEVQISDYNDGREGGGDAHVVAVHDNIQQTLGSSGGGGEGATDGFAAGQQQSVQRERDPGIFTSISAATLSVAAAAILWPTPRGLYSEDLLTAAYALDHITLLVLGILLYGLTFALALVPDNWVSAVRAAATTVTVALLVLLLLLVAFVTYGLLRQDLP</sequence>
<keyword evidence="1" id="KW-0812">Transmembrane</keyword>
<feature type="transmembrane region" description="Helical" evidence="1">
    <location>
        <begin position="116"/>
        <end position="136"/>
    </location>
</feature>
<feature type="transmembrane region" description="Helical" evidence="1">
    <location>
        <begin position="148"/>
        <end position="171"/>
    </location>
</feature>
<protein>
    <submittedName>
        <fullName evidence="2">Uncharacterized protein</fullName>
    </submittedName>
</protein>
<keyword evidence="1" id="KW-0472">Membrane</keyword>
<dbReference type="EMBL" id="CM007387">
    <property type="protein sequence ID" value="ONK65114.1"/>
    <property type="molecule type" value="Genomic_DNA"/>
</dbReference>
<dbReference type="AlphaFoldDB" id="A0A5P1EGZ7"/>
<gene>
    <name evidence="2" type="ORF">A4U43_C07F33820</name>
</gene>
<keyword evidence="3" id="KW-1185">Reference proteome</keyword>
<name>A0A5P1EGZ7_ASPOF</name>
<evidence type="ECO:0000313" key="2">
    <source>
        <dbReference type="EMBL" id="ONK65114.1"/>
    </source>
</evidence>